<feature type="transmembrane region" description="Helical" evidence="1">
    <location>
        <begin position="27"/>
        <end position="49"/>
    </location>
</feature>
<dbReference type="OrthoDB" id="9946009at2"/>
<comment type="caution">
    <text evidence="2">The sequence shown here is derived from an EMBL/GenBank/DDBJ whole genome shotgun (WGS) entry which is preliminary data.</text>
</comment>
<feature type="transmembrane region" description="Helical" evidence="1">
    <location>
        <begin position="124"/>
        <end position="140"/>
    </location>
</feature>
<dbReference type="PATRIC" id="fig|1423769.4.peg.2546"/>
<dbReference type="EMBL" id="AZEU01000276">
    <property type="protein sequence ID" value="KRL39866.1"/>
    <property type="molecule type" value="Genomic_DNA"/>
</dbReference>
<sequence>MIMRWLYWWLFDVEIMSDEQMQKTKRVIPSFVVLGFSALIVFLCGLMVAFGNQSWYLFAAMIVVLSVFLLFYYQAKVSSLVDQNPSRYLPEESKTFKRVKRGMYLVEFLWFLTAIKIPELGWRTLWLGGLGILVVAWSWYQWRRLNHRLHIAK</sequence>
<dbReference type="AlphaFoldDB" id="A0A0R1QC16"/>
<gene>
    <name evidence="2" type="ORF">FD01_GL002359</name>
</gene>
<feature type="transmembrane region" description="Helical" evidence="1">
    <location>
        <begin position="55"/>
        <end position="73"/>
    </location>
</feature>
<keyword evidence="1" id="KW-0472">Membrane</keyword>
<keyword evidence="1" id="KW-1133">Transmembrane helix</keyword>
<evidence type="ECO:0000313" key="2">
    <source>
        <dbReference type="EMBL" id="KRL39866.1"/>
    </source>
</evidence>
<accession>A0A0R1QC16</accession>
<dbReference type="Proteomes" id="UP000051790">
    <property type="component" value="Unassembled WGS sequence"/>
</dbReference>
<protein>
    <submittedName>
        <fullName evidence="2">Uncharacterized protein</fullName>
    </submittedName>
</protein>
<name>A0A0R1QC16_9LACO</name>
<reference evidence="2 3" key="1">
    <citation type="journal article" date="2015" name="Genome Announc.">
        <title>Expanding the biotechnology potential of lactobacilli through comparative genomics of 213 strains and associated genera.</title>
        <authorList>
            <person name="Sun Z."/>
            <person name="Harris H.M."/>
            <person name="McCann A."/>
            <person name="Guo C."/>
            <person name="Argimon S."/>
            <person name="Zhang W."/>
            <person name="Yang X."/>
            <person name="Jeffery I.B."/>
            <person name="Cooney J.C."/>
            <person name="Kagawa T.F."/>
            <person name="Liu W."/>
            <person name="Song Y."/>
            <person name="Salvetti E."/>
            <person name="Wrobel A."/>
            <person name="Rasinkangas P."/>
            <person name="Parkhill J."/>
            <person name="Rea M.C."/>
            <person name="O'Sullivan O."/>
            <person name="Ritari J."/>
            <person name="Douillard F.P."/>
            <person name="Paul Ross R."/>
            <person name="Yang R."/>
            <person name="Briner A.E."/>
            <person name="Felis G.E."/>
            <person name="de Vos W.M."/>
            <person name="Barrangou R."/>
            <person name="Klaenhammer T.R."/>
            <person name="Caufield P.W."/>
            <person name="Cui Y."/>
            <person name="Zhang H."/>
            <person name="O'Toole P.W."/>
        </authorList>
    </citation>
    <scope>NUCLEOTIDE SEQUENCE [LARGE SCALE GENOMIC DNA]</scope>
    <source>
        <strain evidence="2 3">DSM 13343</strain>
    </source>
</reference>
<organism evidence="2 3">
    <name type="scientific">Lacticaseibacillus manihotivorans DSM 13343 = JCM 12514</name>
    <dbReference type="NCBI Taxonomy" id="1423769"/>
    <lineage>
        <taxon>Bacteria</taxon>
        <taxon>Bacillati</taxon>
        <taxon>Bacillota</taxon>
        <taxon>Bacilli</taxon>
        <taxon>Lactobacillales</taxon>
        <taxon>Lactobacillaceae</taxon>
        <taxon>Lacticaseibacillus</taxon>
    </lineage>
</organism>
<keyword evidence="1" id="KW-0812">Transmembrane</keyword>
<evidence type="ECO:0000256" key="1">
    <source>
        <dbReference type="SAM" id="Phobius"/>
    </source>
</evidence>
<evidence type="ECO:0000313" key="3">
    <source>
        <dbReference type="Proteomes" id="UP000051790"/>
    </source>
</evidence>
<keyword evidence="3" id="KW-1185">Reference proteome</keyword>
<proteinExistence type="predicted"/>